<keyword evidence="1" id="KW-0175">Coiled coil</keyword>
<evidence type="ECO:0000313" key="3">
    <source>
        <dbReference type="Proteomes" id="UP000289862"/>
    </source>
</evidence>
<dbReference type="RefSeq" id="WP_119571838.1">
    <property type="nucleotide sequence ID" value="NZ_LR215031.1"/>
</dbReference>
<name>A0A449AZ49_9BACT</name>
<dbReference type="KEGG" id="mgal:NCTC10186_00215"/>
<feature type="coiled-coil region" evidence="1">
    <location>
        <begin position="303"/>
        <end position="330"/>
    </location>
</feature>
<keyword evidence="3" id="KW-1185">Reference proteome</keyword>
<proteinExistence type="predicted"/>
<dbReference type="Proteomes" id="UP000289862">
    <property type="component" value="Chromosome"/>
</dbReference>
<organism evidence="2 3">
    <name type="scientific">Mycoplasmopsis gallopavonis</name>
    <dbReference type="NCBI Taxonomy" id="76629"/>
    <lineage>
        <taxon>Bacteria</taxon>
        <taxon>Bacillati</taxon>
        <taxon>Mycoplasmatota</taxon>
        <taxon>Mycoplasmoidales</taxon>
        <taxon>Metamycoplasmataceae</taxon>
        <taxon>Mycoplasmopsis</taxon>
    </lineage>
</organism>
<gene>
    <name evidence="2" type="ORF">NCTC10186_00215</name>
</gene>
<evidence type="ECO:0000256" key="1">
    <source>
        <dbReference type="SAM" id="Coils"/>
    </source>
</evidence>
<evidence type="ECO:0000313" key="2">
    <source>
        <dbReference type="EMBL" id="VEU72745.1"/>
    </source>
</evidence>
<protein>
    <submittedName>
        <fullName evidence="2">Uncharacterized protein</fullName>
    </submittedName>
</protein>
<sequence length="605" mass="68595">MKKSTKAALGIAGILVVTATSLVAIKTLMLKEKNHSQNDDKNSFVRNNYLKTVNLMLQNPFLNDANLMKDFEEYREYVELYANSENPWIDVYMQKIATFQNKMLEDVINKFLPIVANNQITEKEKQFLSEFIKNQIDRITENDLKDGLTNSNLTNFDLFLSQINNPDFTNENVKYLQNFKEGVKAASDKQTELINHAFSGNGRLNYNIDFLDSLPTDGLIKKYSAYPNEAIKLVTSGKFRANDLNTLSDLTDKELKKLVQKDSNSGLSILDNLNKDSATIQASLDSILNNAYTIEINKALLSLEELLSNNNLTNENKTELNETLTQYKNQDLSAPEAFQAISKISPKVQETLLSHVDSNLLAEANKYFENTNKDLNNASSLEDLQEIKSNSNIFKTNLTSQLKNPETLKNDLNSYIELTRQKFAELGNQTTISQILSEHKYQDFIKVDYQDTLNSEVKNNKKNLIDAKNDLMNEINQQLTIAQKYKNLANEVANNKFIGPFEKETLLNALTYSYPTSEEQANQVIDALNKHLSIKNQYQDLVSTIDNFEETTNSGNFLSPEDLANITNKTQFVKEETIGSSQALVTKVAPKLDVINGNFTKPYQN</sequence>
<reference evidence="2 3" key="1">
    <citation type="submission" date="2019-01" db="EMBL/GenBank/DDBJ databases">
        <authorList>
            <consortium name="Pathogen Informatics"/>
        </authorList>
    </citation>
    <scope>NUCLEOTIDE SEQUENCE [LARGE SCALE GENOMIC DNA]</scope>
    <source>
        <strain evidence="2 3">NCTC10186</strain>
    </source>
</reference>
<accession>A0A449AZ49</accession>
<dbReference type="AlphaFoldDB" id="A0A449AZ49"/>
<dbReference type="EMBL" id="LR215031">
    <property type="protein sequence ID" value="VEU72745.1"/>
    <property type="molecule type" value="Genomic_DNA"/>
</dbReference>